<keyword evidence="2" id="KW-0238">DNA-binding</keyword>
<gene>
    <name evidence="5" type="ORF">H9L06_05420</name>
</gene>
<keyword evidence="3" id="KW-0233">DNA recombination</keyword>
<proteinExistence type="inferred from homology"/>
<sequence>MIAARFGKMNRPRFSAAYLERKRATCERKTVSTMATRLKHFGVFLTEQDPALTSVKDVDRRRHIEPFLASLVDTLSEKDGQLISIGDRNRRVVAVSTFLTDITEWGWDAAPTRKVIFRDDIPKLPRLLPRYLPIDADRRLTAALTDHPDNPLSARALRLQRACGLRIGELLDLELDCVHEIEGNGAWLKVPLGKLATERMVPLDEDTLAIIDEIIKLRSHGRPLPHPRYRRPALFLFTSHGRRLAQQAIRHELNHAAEIAGIEHVTSHQLRHTYATALVNAGVSLQALMALLGHASAEMSLRYGRLFDSTVRTEYERALDLAKQHIPATDNTVFSGEHRQIPLTVITGGKNWQETPLLKSKMAGGFCLRAPAQGACTYANICEHCPSYRSEPSSLPILAAQRVDAQALARDAQQRGWIDEVERHNKLIARLDTLIADTEAKSV</sequence>
<organism evidence="5 6">
    <name type="scientific">Leucobacter denitrificans</name>
    <dbReference type="NCBI Taxonomy" id="683042"/>
    <lineage>
        <taxon>Bacteria</taxon>
        <taxon>Bacillati</taxon>
        <taxon>Actinomycetota</taxon>
        <taxon>Actinomycetes</taxon>
        <taxon>Micrococcales</taxon>
        <taxon>Microbacteriaceae</taxon>
        <taxon>Leucobacter</taxon>
    </lineage>
</organism>
<dbReference type="Proteomes" id="UP000515934">
    <property type="component" value="Chromosome"/>
</dbReference>
<evidence type="ECO:0000256" key="2">
    <source>
        <dbReference type="ARBA" id="ARBA00023125"/>
    </source>
</evidence>
<dbReference type="InterPro" id="IPR050090">
    <property type="entry name" value="Tyrosine_recombinase_XerCD"/>
</dbReference>
<dbReference type="PANTHER" id="PTHR30349:SF41">
    <property type="entry name" value="INTEGRASE_RECOMBINASE PROTEIN MJ0367-RELATED"/>
    <property type="match status" value="1"/>
</dbReference>
<dbReference type="EMBL" id="CP060716">
    <property type="protein sequence ID" value="QNN63726.1"/>
    <property type="molecule type" value="Genomic_DNA"/>
</dbReference>
<dbReference type="InterPro" id="IPR011010">
    <property type="entry name" value="DNA_brk_join_enz"/>
</dbReference>
<comment type="similarity">
    <text evidence="1">Belongs to the 'phage' integrase family.</text>
</comment>
<keyword evidence="6" id="KW-1185">Reference proteome</keyword>
<dbReference type="InterPro" id="IPR013762">
    <property type="entry name" value="Integrase-like_cat_sf"/>
</dbReference>
<dbReference type="SUPFAM" id="SSF56349">
    <property type="entry name" value="DNA breaking-rejoining enzymes"/>
    <property type="match status" value="1"/>
</dbReference>
<feature type="domain" description="Tyr recombinase" evidence="4">
    <location>
        <begin position="127"/>
        <end position="316"/>
    </location>
</feature>
<evidence type="ECO:0000313" key="5">
    <source>
        <dbReference type="EMBL" id="QNN63726.1"/>
    </source>
</evidence>
<dbReference type="InterPro" id="IPR002104">
    <property type="entry name" value="Integrase_catalytic"/>
</dbReference>
<dbReference type="Gene3D" id="1.10.443.10">
    <property type="entry name" value="Intergrase catalytic core"/>
    <property type="match status" value="1"/>
</dbReference>
<protein>
    <submittedName>
        <fullName evidence="5">Tyrosine-type recombinase/integrase</fullName>
    </submittedName>
</protein>
<dbReference type="PROSITE" id="PS51898">
    <property type="entry name" value="TYR_RECOMBINASE"/>
    <property type="match status" value="1"/>
</dbReference>
<reference evidence="5 6" key="1">
    <citation type="submission" date="2020-08" db="EMBL/GenBank/DDBJ databases">
        <title>Genome sequence of Leucobacter denitrificans KACC 14055T.</title>
        <authorList>
            <person name="Hyun D.-W."/>
            <person name="Bae J.-W."/>
        </authorList>
    </citation>
    <scope>NUCLEOTIDE SEQUENCE [LARGE SCALE GENOMIC DNA]</scope>
    <source>
        <strain evidence="5 6">KACC 14055</strain>
    </source>
</reference>
<dbReference type="PANTHER" id="PTHR30349">
    <property type="entry name" value="PHAGE INTEGRASE-RELATED"/>
    <property type="match status" value="1"/>
</dbReference>
<dbReference type="KEGG" id="ldn:H9L06_05420"/>
<evidence type="ECO:0000256" key="1">
    <source>
        <dbReference type="ARBA" id="ARBA00008857"/>
    </source>
</evidence>
<dbReference type="Pfam" id="PF00589">
    <property type="entry name" value="Phage_integrase"/>
    <property type="match status" value="1"/>
</dbReference>
<evidence type="ECO:0000259" key="4">
    <source>
        <dbReference type="PROSITE" id="PS51898"/>
    </source>
</evidence>
<dbReference type="GO" id="GO:0006310">
    <property type="term" value="P:DNA recombination"/>
    <property type="evidence" value="ECO:0007669"/>
    <property type="project" value="UniProtKB-KW"/>
</dbReference>
<dbReference type="GO" id="GO:0015074">
    <property type="term" value="P:DNA integration"/>
    <property type="evidence" value="ECO:0007669"/>
    <property type="project" value="InterPro"/>
</dbReference>
<evidence type="ECO:0000256" key="3">
    <source>
        <dbReference type="ARBA" id="ARBA00023172"/>
    </source>
</evidence>
<accession>A0A7G9S7A1</accession>
<evidence type="ECO:0000313" key="6">
    <source>
        <dbReference type="Proteomes" id="UP000515934"/>
    </source>
</evidence>
<name>A0A7G9S7A1_9MICO</name>
<dbReference type="AlphaFoldDB" id="A0A7G9S7A1"/>
<dbReference type="GO" id="GO:0003677">
    <property type="term" value="F:DNA binding"/>
    <property type="evidence" value="ECO:0007669"/>
    <property type="project" value="UniProtKB-KW"/>
</dbReference>